<reference evidence="7 8" key="1">
    <citation type="submission" date="2016-07" db="EMBL/GenBank/DDBJ databases">
        <title>Pervasive Adenine N6-methylation of Active Genes in Fungi.</title>
        <authorList>
            <consortium name="DOE Joint Genome Institute"/>
            <person name="Mondo S.J."/>
            <person name="Dannebaum R.O."/>
            <person name="Kuo R.C."/>
            <person name="Labutti K."/>
            <person name="Haridas S."/>
            <person name="Kuo A."/>
            <person name="Salamov A."/>
            <person name="Ahrendt S.R."/>
            <person name="Lipzen A."/>
            <person name="Sullivan W."/>
            <person name="Andreopoulos W.B."/>
            <person name="Clum A."/>
            <person name="Lindquist E."/>
            <person name="Daum C."/>
            <person name="Ramamoorthy G.K."/>
            <person name="Gryganskyi A."/>
            <person name="Culley D."/>
            <person name="Magnuson J.K."/>
            <person name="James T.Y."/>
            <person name="O'Malley M.A."/>
            <person name="Stajich J.E."/>
            <person name="Spatafora J.W."/>
            <person name="Visel A."/>
            <person name="Grigoriev I.V."/>
        </authorList>
    </citation>
    <scope>NUCLEOTIDE SEQUENCE [LARGE SCALE GENOMIC DNA]</scope>
    <source>
        <strain evidence="7 8">CBS 931.73</strain>
    </source>
</reference>
<sequence length="426" mass="48517">MVTTTSLNSWDFDPGYDLVLKGDHENRAVTIINVVLNSASIICGSLVLVIYFSIRAFEPKLMDRVSLRLTAAISAVDVLKAIVYILFTFVAVSGPACDFSAWAIIFLTNYYIFLTCMIAFNLQYVFLHEKPYHPSLERIYFLVSTSLAFATTVPAWAAGRVGWDDNVGVCWWKRYSSTRTKVWEWGSFLFWVVAGSIYCLVVVTLVIIKLEMRLRRISNIDRNYSLSGLETTEPRRRKTQKTINRLVARIALYTLIPIITQGGFILMELWLQFQHSMNPQINYWSVIGTDLPGVLNLVAFLMDPALHNSLLVVRERLIVTYCVEEDDSTPLKIHSPGLCPSTHARFMQWAVWKMFGSHRCEVTGSSFYRMPAKESHAQPPNSYELHKLDEGPHEFRAGDPEPTTPDHCKAAAREETEKLGRFIRGL</sequence>
<evidence type="ECO:0000256" key="3">
    <source>
        <dbReference type="ARBA" id="ARBA00022989"/>
    </source>
</evidence>
<dbReference type="PANTHER" id="PTHR23112:SF0">
    <property type="entry name" value="TRANSMEMBRANE PROTEIN 116"/>
    <property type="match status" value="1"/>
</dbReference>
<evidence type="ECO:0000313" key="8">
    <source>
        <dbReference type="Proteomes" id="UP000193498"/>
    </source>
</evidence>
<dbReference type="SUPFAM" id="SSF81321">
    <property type="entry name" value="Family A G protein-coupled receptor-like"/>
    <property type="match status" value="1"/>
</dbReference>
<dbReference type="PANTHER" id="PTHR23112">
    <property type="entry name" value="G PROTEIN-COUPLED RECEPTOR 157-RELATED"/>
    <property type="match status" value="1"/>
</dbReference>
<dbReference type="GO" id="GO:0007189">
    <property type="term" value="P:adenylate cyclase-activating G protein-coupled receptor signaling pathway"/>
    <property type="evidence" value="ECO:0007669"/>
    <property type="project" value="TreeGrafter"/>
</dbReference>
<dbReference type="EMBL" id="MCFE01000098">
    <property type="protein sequence ID" value="ORX99366.1"/>
    <property type="molecule type" value="Genomic_DNA"/>
</dbReference>
<evidence type="ECO:0008006" key="9">
    <source>
        <dbReference type="Google" id="ProtNLM"/>
    </source>
</evidence>
<dbReference type="AlphaFoldDB" id="A0A1Y1YNM9"/>
<comment type="caution">
    <text evidence="7">The sequence shown here is derived from an EMBL/GenBank/DDBJ whole genome shotgun (WGS) entry which is preliminary data.</text>
</comment>
<gene>
    <name evidence="7" type="ORF">K493DRAFT_299401</name>
</gene>
<organism evidence="7 8">
    <name type="scientific">Basidiobolus meristosporus CBS 931.73</name>
    <dbReference type="NCBI Taxonomy" id="1314790"/>
    <lineage>
        <taxon>Eukaryota</taxon>
        <taxon>Fungi</taxon>
        <taxon>Fungi incertae sedis</taxon>
        <taxon>Zoopagomycota</taxon>
        <taxon>Entomophthoromycotina</taxon>
        <taxon>Basidiobolomycetes</taxon>
        <taxon>Basidiobolales</taxon>
        <taxon>Basidiobolaceae</taxon>
        <taxon>Basidiobolus</taxon>
    </lineage>
</organism>
<keyword evidence="8" id="KW-1185">Reference proteome</keyword>
<feature type="transmembrane region" description="Helical" evidence="6">
    <location>
        <begin position="28"/>
        <end position="54"/>
    </location>
</feature>
<keyword evidence="3 6" id="KW-1133">Transmembrane helix</keyword>
<feature type="transmembrane region" description="Helical" evidence="6">
    <location>
        <begin position="99"/>
        <end position="127"/>
    </location>
</feature>
<dbReference type="GO" id="GO:0004930">
    <property type="term" value="F:G protein-coupled receptor activity"/>
    <property type="evidence" value="ECO:0007669"/>
    <property type="project" value="TreeGrafter"/>
</dbReference>
<dbReference type="InParanoid" id="A0A1Y1YNM9"/>
<feature type="transmembrane region" description="Helical" evidence="6">
    <location>
        <begin position="139"/>
        <end position="157"/>
    </location>
</feature>
<feature type="compositionally biased region" description="Basic and acidic residues" evidence="5">
    <location>
        <begin position="384"/>
        <end position="408"/>
    </location>
</feature>
<protein>
    <recommendedName>
        <fullName evidence="9">G-protein coupled receptors family 2 profile 2 domain-containing protein</fullName>
    </recommendedName>
</protein>
<feature type="region of interest" description="Disordered" evidence="5">
    <location>
        <begin position="373"/>
        <end position="408"/>
    </location>
</feature>
<feature type="transmembrane region" description="Helical" evidence="6">
    <location>
        <begin position="188"/>
        <end position="208"/>
    </location>
</feature>
<dbReference type="OrthoDB" id="2282627at2759"/>
<name>A0A1Y1YNM9_9FUNG</name>
<comment type="subcellular location">
    <subcellularLocation>
        <location evidence="1">Membrane</location>
        <topology evidence="1">Multi-pass membrane protein</topology>
    </subcellularLocation>
</comment>
<dbReference type="GO" id="GO:0005886">
    <property type="term" value="C:plasma membrane"/>
    <property type="evidence" value="ECO:0007669"/>
    <property type="project" value="TreeGrafter"/>
</dbReference>
<proteinExistence type="predicted"/>
<evidence type="ECO:0000256" key="6">
    <source>
        <dbReference type="SAM" id="Phobius"/>
    </source>
</evidence>
<evidence type="ECO:0000256" key="2">
    <source>
        <dbReference type="ARBA" id="ARBA00022692"/>
    </source>
</evidence>
<accession>A0A1Y1YNM9</accession>
<keyword evidence="2 6" id="KW-0812">Transmembrane</keyword>
<keyword evidence="4 6" id="KW-0472">Membrane</keyword>
<feature type="transmembrane region" description="Helical" evidence="6">
    <location>
        <begin position="66"/>
        <end position="87"/>
    </location>
</feature>
<dbReference type="Gene3D" id="1.20.1070.10">
    <property type="entry name" value="Rhodopsin 7-helix transmembrane proteins"/>
    <property type="match status" value="1"/>
</dbReference>
<evidence type="ECO:0000256" key="1">
    <source>
        <dbReference type="ARBA" id="ARBA00004141"/>
    </source>
</evidence>
<dbReference type="Proteomes" id="UP000193498">
    <property type="component" value="Unassembled WGS sequence"/>
</dbReference>
<evidence type="ECO:0000256" key="4">
    <source>
        <dbReference type="ARBA" id="ARBA00023136"/>
    </source>
</evidence>
<evidence type="ECO:0000313" key="7">
    <source>
        <dbReference type="EMBL" id="ORX99366.1"/>
    </source>
</evidence>
<feature type="transmembrane region" description="Helical" evidence="6">
    <location>
        <begin position="246"/>
        <end position="271"/>
    </location>
</feature>
<evidence type="ECO:0000256" key="5">
    <source>
        <dbReference type="SAM" id="MobiDB-lite"/>
    </source>
</evidence>